<organism evidence="1 2">
    <name type="scientific">Entomospira entomophila</name>
    <dbReference type="NCBI Taxonomy" id="2719988"/>
    <lineage>
        <taxon>Bacteria</taxon>
        <taxon>Pseudomonadati</taxon>
        <taxon>Spirochaetota</taxon>
        <taxon>Spirochaetia</taxon>
        <taxon>Spirochaetales</taxon>
        <taxon>Spirochaetaceae</taxon>
        <taxon>Entomospira</taxon>
    </lineage>
</organism>
<dbReference type="EMBL" id="JAATLJ010000001">
    <property type="protein sequence ID" value="NIZ41190.1"/>
    <property type="molecule type" value="Genomic_DNA"/>
</dbReference>
<gene>
    <name evidence="1" type="ORF">HCT14_06700</name>
</gene>
<protein>
    <recommendedName>
        <fullName evidence="3">Outer membrane protein beta-barrel domain-containing protein</fullName>
    </recommendedName>
</protein>
<comment type="caution">
    <text evidence="1">The sequence shown here is derived from an EMBL/GenBank/DDBJ whole genome shotgun (WGS) entry which is preliminary data.</text>
</comment>
<evidence type="ECO:0008006" key="3">
    <source>
        <dbReference type="Google" id="ProtNLM"/>
    </source>
</evidence>
<evidence type="ECO:0000313" key="2">
    <source>
        <dbReference type="Proteomes" id="UP000711995"/>
    </source>
</evidence>
<proteinExistence type="predicted"/>
<evidence type="ECO:0000313" key="1">
    <source>
        <dbReference type="EMBL" id="NIZ41190.1"/>
    </source>
</evidence>
<accession>A0A968KWU9</accession>
<keyword evidence="2" id="KW-1185">Reference proteome</keyword>
<name>A0A968KWU9_9SPIO</name>
<dbReference type="Proteomes" id="UP000711995">
    <property type="component" value="Unassembled WGS sequence"/>
</dbReference>
<dbReference type="AlphaFoldDB" id="A0A968KWU9"/>
<reference evidence="1 2" key="1">
    <citation type="submission" date="2020-03" db="EMBL/GenBank/DDBJ databases">
        <title>Spirochaetal bacteria isolated from arthropods constitute a novel genus Entomospira genus novum within the order Spirochaetales.</title>
        <authorList>
            <person name="Grana-Miraglia L."/>
            <person name="Sikutova S."/>
            <person name="Fingerle V."/>
            <person name="Sing A."/>
            <person name="Castillo-Ramirez S."/>
            <person name="Margos G."/>
            <person name="Rudolf I."/>
        </authorList>
    </citation>
    <scope>NUCLEOTIDE SEQUENCE [LARGE SCALE GENOMIC DNA]</scope>
    <source>
        <strain evidence="1 2">BR193</strain>
    </source>
</reference>
<sequence>MKKFVSIVILILILGGIPSFAMGEAGFLPSFGARIGADFGFTQWNNSAIPPRLAGGIFFDHSWVLDFFSLSLGTNLHFSTLAQSQLTIQQQRVTIRWHEFSMDIMIKLNMLHILYTGVGGGFVTNTPIKVIAGDSKLVEGTKSSIQPIFTWEIGINFPFEEINVLHNNPSVISLHIALRGTVNPIARKLAFPRISSIHSVGVYIGFSIVPSYTGP</sequence>
<dbReference type="RefSeq" id="WP_167700759.1">
    <property type="nucleotide sequence ID" value="NZ_CP118174.1"/>
</dbReference>